<reference evidence="4" key="1">
    <citation type="journal article" date="2019" name="Int. J. Syst. Evol. Microbiol.">
        <title>The Global Catalogue of Microorganisms (GCM) 10K type strain sequencing project: providing services to taxonomists for standard genome sequencing and annotation.</title>
        <authorList>
            <consortium name="The Broad Institute Genomics Platform"/>
            <consortium name="The Broad Institute Genome Sequencing Center for Infectious Disease"/>
            <person name="Wu L."/>
            <person name="Ma J."/>
        </authorList>
    </citation>
    <scope>NUCLEOTIDE SEQUENCE [LARGE SCALE GENOMIC DNA]</scope>
    <source>
        <strain evidence="4">KCTC 52094</strain>
    </source>
</reference>
<comment type="caution">
    <text evidence="3">The sequence shown here is derived from an EMBL/GenBank/DDBJ whole genome shotgun (WGS) entry which is preliminary data.</text>
</comment>
<dbReference type="PANTHER" id="PTHR42709">
    <property type="entry name" value="ALKALINE PHOSPHATASE LIKE PROTEIN"/>
    <property type="match status" value="1"/>
</dbReference>
<sequence>MSLLLGLFASAFLSATLLPGSSEAALLALLAASTIEPWLLVVTATAGNILGSCVNYAIGRAIERFRNRRWFPVEARRYDQAMGWYRRFGRWSLLASWVPVVGDPLTVVAGALREDWRVFLALVTLGKGARYAAIAGAFAAWPR</sequence>
<dbReference type="InterPro" id="IPR032816">
    <property type="entry name" value="VTT_dom"/>
</dbReference>
<feature type="domain" description="VTT" evidence="2">
    <location>
        <begin position="26"/>
        <end position="136"/>
    </location>
</feature>
<dbReference type="PANTHER" id="PTHR42709:SF4">
    <property type="entry name" value="INNER MEMBRANE PROTEIN YQAA"/>
    <property type="match status" value="1"/>
</dbReference>
<keyword evidence="1" id="KW-0472">Membrane</keyword>
<feature type="transmembrane region" description="Helical" evidence="1">
    <location>
        <begin position="40"/>
        <end position="59"/>
    </location>
</feature>
<gene>
    <name evidence="3" type="ORF">ACFOD4_15625</name>
</gene>
<accession>A0ABV7G3T1</accession>
<dbReference type="InterPro" id="IPR051311">
    <property type="entry name" value="DedA_domain"/>
</dbReference>
<evidence type="ECO:0000313" key="4">
    <source>
        <dbReference type="Proteomes" id="UP001595593"/>
    </source>
</evidence>
<evidence type="ECO:0000313" key="3">
    <source>
        <dbReference type="EMBL" id="MFC3126493.1"/>
    </source>
</evidence>
<dbReference type="EMBL" id="JBHRTN010000018">
    <property type="protein sequence ID" value="MFC3126493.1"/>
    <property type="molecule type" value="Genomic_DNA"/>
</dbReference>
<proteinExistence type="predicted"/>
<organism evidence="3 4">
    <name type="scientific">Teichococcus globiformis</name>
    <dbReference type="NCBI Taxonomy" id="2307229"/>
    <lineage>
        <taxon>Bacteria</taxon>
        <taxon>Pseudomonadati</taxon>
        <taxon>Pseudomonadota</taxon>
        <taxon>Alphaproteobacteria</taxon>
        <taxon>Acetobacterales</taxon>
        <taxon>Roseomonadaceae</taxon>
        <taxon>Roseomonas</taxon>
    </lineage>
</organism>
<evidence type="ECO:0000256" key="1">
    <source>
        <dbReference type="SAM" id="Phobius"/>
    </source>
</evidence>
<protein>
    <submittedName>
        <fullName evidence="3">YqaA family protein</fullName>
    </submittedName>
</protein>
<dbReference type="Proteomes" id="UP001595593">
    <property type="component" value="Unassembled WGS sequence"/>
</dbReference>
<name>A0ABV7G3T1_9PROT</name>
<keyword evidence="1" id="KW-0812">Transmembrane</keyword>
<dbReference type="Pfam" id="PF09335">
    <property type="entry name" value="VTT_dom"/>
    <property type="match status" value="1"/>
</dbReference>
<evidence type="ECO:0000259" key="2">
    <source>
        <dbReference type="Pfam" id="PF09335"/>
    </source>
</evidence>
<keyword evidence="4" id="KW-1185">Reference proteome</keyword>
<keyword evidence="1" id="KW-1133">Transmembrane helix</keyword>
<dbReference type="RefSeq" id="WP_379597855.1">
    <property type="nucleotide sequence ID" value="NZ_JBHRTN010000018.1"/>
</dbReference>